<dbReference type="SUPFAM" id="SSF53474">
    <property type="entry name" value="alpha/beta-Hydrolases"/>
    <property type="match status" value="1"/>
</dbReference>
<dbReference type="InterPro" id="IPR029058">
    <property type="entry name" value="AB_hydrolase_fold"/>
</dbReference>
<name>A0AAD1HC54_9MYCO</name>
<dbReference type="PANTHER" id="PTHR48081">
    <property type="entry name" value="AB HYDROLASE SUPERFAMILY PROTEIN C4A8.06C"/>
    <property type="match status" value="1"/>
</dbReference>
<keyword evidence="1" id="KW-0378">Hydrolase</keyword>
<feature type="domain" description="Alpha/beta hydrolase fold-3" evidence="2">
    <location>
        <begin position="98"/>
        <end position="303"/>
    </location>
</feature>
<evidence type="ECO:0000259" key="2">
    <source>
        <dbReference type="Pfam" id="PF07859"/>
    </source>
</evidence>
<dbReference type="GO" id="GO:0016787">
    <property type="term" value="F:hydrolase activity"/>
    <property type="evidence" value="ECO:0007669"/>
    <property type="project" value="UniProtKB-KW"/>
</dbReference>
<dbReference type="InterPro" id="IPR050300">
    <property type="entry name" value="GDXG_lipolytic_enzyme"/>
</dbReference>
<evidence type="ECO:0000313" key="4">
    <source>
        <dbReference type="Proteomes" id="UP000466681"/>
    </source>
</evidence>
<dbReference type="Pfam" id="PF07859">
    <property type="entry name" value="Abhydrolase_3"/>
    <property type="match status" value="1"/>
</dbReference>
<dbReference type="RefSeq" id="WP_083151048.1">
    <property type="nucleotide sequence ID" value="NZ_AP022560.1"/>
</dbReference>
<dbReference type="KEGG" id="mmor:MMOR_36580"/>
<dbReference type="Proteomes" id="UP000466681">
    <property type="component" value="Chromosome"/>
</dbReference>
<organism evidence="3 4">
    <name type="scientific">Mycolicibacterium moriokaense</name>
    <dbReference type="NCBI Taxonomy" id="39691"/>
    <lineage>
        <taxon>Bacteria</taxon>
        <taxon>Bacillati</taxon>
        <taxon>Actinomycetota</taxon>
        <taxon>Actinomycetes</taxon>
        <taxon>Mycobacteriales</taxon>
        <taxon>Mycobacteriaceae</taxon>
        <taxon>Mycolicibacterium</taxon>
    </lineage>
</organism>
<dbReference type="Gene3D" id="3.40.50.1820">
    <property type="entry name" value="alpha/beta hydrolase"/>
    <property type="match status" value="1"/>
</dbReference>
<evidence type="ECO:0000313" key="3">
    <source>
        <dbReference type="EMBL" id="BBX02722.1"/>
    </source>
</evidence>
<dbReference type="AlphaFoldDB" id="A0AAD1HC54"/>
<gene>
    <name evidence="3" type="ORF">MMOR_36580</name>
</gene>
<accession>A0AAD1HC54</accession>
<dbReference type="InterPro" id="IPR013094">
    <property type="entry name" value="AB_hydrolase_3"/>
</dbReference>
<sequence length="329" mass="35469">MVKRIAAILGLGFVATTVRSYLKVRDALSEVAPELRSPVLPLVAVAFTQRKLWFSRRLMSIPTKPCAGVTMAKRRVGDPSVPVLVFTPDHRATPAPAVLWLHGGGYVVGTPEFEAAGSARLARDLGAVVVSPDYRLAPEYPFPAGLDDCMAVLSWMRENADELGIDAARIAVMGASAGGGMAAAVAQRSHDEGTTLRAQILVYPMLDDRSSLVADHAGRGRFAWTPESNVYGWTAYLGHPPRMSDAPEYASPGRRSDLSGLSPAWVGVGELDVFHDEDVAYAEQLKSCGVPCELVTVPGMYHGADFVRPNAQSMKDFHSGMLGFLKRYL</sequence>
<dbReference type="PANTHER" id="PTHR48081:SF8">
    <property type="entry name" value="ALPHA_BETA HYDROLASE FOLD-3 DOMAIN-CONTAINING PROTEIN-RELATED"/>
    <property type="match status" value="1"/>
</dbReference>
<proteinExistence type="predicted"/>
<dbReference type="EMBL" id="AP022560">
    <property type="protein sequence ID" value="BBX02722.1"/>
    <property type="molecule type" value="Genomic_DNA"/>
</dbReference>
<evidence type="ECO:0000256" key="1">
    <source>
        <dbReference type="ARBA" id="ARBA00022801"/>
    </source>
</evidence>
<reference evidence="3 4" key="1">
    <citation type="journal article" date="2019" name="Emerg. Microbes Infect.">
        <title>Comprehensive subspecies identification of 175 nontuberculous mycobacteria species based on 7547 genomic profiles.</title>
        <authorList>
            <person name="Matsumoto Y."/>
            <person name="Kinjo T."/>
            <person name="Motooka D."/>
            <person name="Nabeya D."/>
            <person name="Jung N."/>
            <person name="Uechi K."/>
            <person name="Horii T."/>
            <person name="Iida T."/>
            <person name="Fujita J."/>
            <person name="Nakamura S."/>
        </authorList>
    </citation>
    <scope>NUCLEOTIDE SEQUENCE [LARGE SCALE GENOMIC DNA]</scope>
    <source>
        <strain evidence="3 4">JCM 6375</strain>
    </source>
</reference>
<keyword evidence="4" id="KW-1185">Reference proteome</keyword>
<protein>
    <recommendedName>
        <fullName evidence="2">Alpha/beta hydrolase fold-3 domain-containing protein</fullName>
    </recommendedName>
</protein>